<proteinExistence type="predicted"/>
<dbReference type="AlphaFoldDB" id="A0AAW2EBE7"/>
<dbReference type="Proteomes" id="UP001430953">
    <property type="component" value="Unassembled WGS sequence"/>
</dbReference>
<keyword evidence="2" id="KW-1185">Reference proteome</keyword>
<accession>A0AAW2EBE7</accession>
<comment type="caution">
    <text evidence="1">The sequence shown here is derived from an EMBL/GenBank/DDBJ whole genome shotgun (WGS) entry which is preliminary data.</text>
</comment>
<evidence type="ECO:0000313" key="1">
    <source>
        <dbReference type="EMBL" id="KAL0101008.1"/>
    </source>
</evidence>
<organism evidence="1 2">
    <name type="scientific">Cardiocondyla obscurior</name>
    <dbReference type="NCBI Taxonomy" id="286306"/>
    <lineage>
        <taxon>Eukaryota</taxon>
        <taxon>Metazoa</taxon>
        <taxon>Ecdysozoa</taxon>
        <taxon>Arthropoda</taxon>
        <taxon>Hexapoda</taxon>
        <taxon>Insecta</taxon>
        <taxon>Pterygota</taxon>
        <taxon>Neoptera</taxon>
        <taxon>Endopterygota</taxon>
        <taxon>Hymenoptera</taxon>
        <taxon>Apocrita</taxon>
        <taxon>Aculeata</taxon>
        <taxon>Formicoidea</taxon>
        <taxon>Formicidae</taxon>
        <taxon>Myrmicinae</taxon>
        <taxon>Cardiocondyla</taxon>
    </lineage>
</organism>
<sequence length="210" mass="24261">MFLLPKLCNNIQEQSNTFENLFEKKCLDEKISNWMQHEKQNFSREKNPFEEVDVNLLSSLKNCSTPEISLECDENSNLSLSSTSEYNSIISLDQPSTSHSSSAASELQFSPSSLKCTYSFKKPSPYVKGKFNSNILYKKDLKSEFEIERNLESCFINLNQVVLKHLNKQELKDDGDAAFCNVISLELKKLQDDDKQKKKEIINVLWKRNK</sequence>
<evidence type="ECO:0000313" key="2">
    <source>
        <dbReference type="Proteomes" id="UP001430953"/>
    </source>
</evidence>
<dbReference type="EMBL" id="JADYXP020000025">
    <property type="protein sequence ID" value="KAL0101008.1"/>
    <property type="molecule type" value="Genomic_DNA"/>
</dbReference>
<protein>
    <submittedName>
        <fullName evidence="1">Uncharacterized protein</fullName>
    </submittedName>
</protein>
<name>A0AAW2EBE7_9HYME</name>
<reference evidence="1 2" key="1">
    <citation type="submission" date="2023-03" db="EMBL/GenBank/DDBJ databases">
        <title>High recombination rates correlate with genetic variation in Cardiocondyla obscurior ants.</title>
        <authorList>
            <person name="Errbii M."/>
        </authorList>
    </citation>
    <scope>NUCLEOTIDE SEQUENCE [LARGE SCALE GENOMIC DNA]</scope>
    <source>
        <strain evidence="1">Alpha-2009</strain>
        <tissue evidence="1">Whole body</tissue>
    </source>
</reference>
<gene>
    <name evidence="1" type="ORF">PUN28_019429</name>
</gene>